<comment type="caution">
    <text evidence="2">The sequence shown here is derived from an EMBL/GenBank/DDBJ whole genome shotgun (WGS) entry which is preliminary data.</text>
</comment>
<dbReference type="Pfam" id="PF08268">
    <property type="entry name" value="FBA_3"/>
    <property type="match status" value="1"/>
</dbReference>
<dbReference type="InterPro" id="IPR011043">
    <property type="entry name" value="Gal_Oxase/kelch_b-propeller"/>
</dbReference>
<dbReference type="Proteomes" id="UP001632038">
    <property type="component" value="Unassembled WGS sequence"/>
</dbReference>
<dbReference type="PANTHER" id="PTHR31672">
    <property type="entry name" value="BNACNNG10540D PROTEIN"/>
    <property type="match status" value="1"/>
</dbReference>
<gene>
    <name evidence="2" type="ORF">CASFOL_038982</name>
</gene>
<dbReference type="SMART" id="SM00256">
    <property type="entry name" value="FBOX"/>
    <property type="match status" value="1"/>
</dbReference>
<proteinExistence type="predicted"/>
<sequence>MNFSSSNSENHLTEIAPNSIPKLPDDVVIEILTRLPAKPLLKFRCVCKSWLSIISSHQFIKTHLTNSKKDPNFTHHRIMLNWRANLKHCSARSLLYEPFTETFSTDFTSQSSKNSIWVLGSCDGLICLAIDKKELILWNPTTRIFKTLPDFGVKTSFRSNFAYGLGFDKSSDDYKVVGFFNSSRDFSEVIGKVYSLKADQWKTIKSFKSRWLMDDPATFVNGKLYWIANSDAELKCGWDIAFFDLATEEYGFLEMPSYVKSGFYSRLGVSQGCLFVMCCHAMSADVWIMNGSGIWTNVVSIPCVDDFMRYNYKKALYVTENGEVVLICGSKIVIFDAKACSFRYPEMRNAGELFAASAYFESLVSPLG</sequence>
<dbReference type="CDD" id="cd22157">
    <property type="entry name" value="F-box_AtFBW1-like"/>
    <property type="match status" value="1"/>
</dbReference>
<dbReference type="InterPro" id="IPR001810">
    <property type="entry name" value="F-box_dom"/>
</dbReference>
<dbReference type="SUPFAM" id="SSF81383">
    <property type="entry name" value="F-box domain"/>
    <property type="match status" value="1"/>
</dbReference>
<dbReference type="InterPro" id="IPR017451">
    <property type="entry name" value="F-box-assoc_interact_dom"/>
</dbReference>
<dbReference type="AlphaFoldDB" id="A0ABD3BIF3"/>
<evidence type="ECO:0000313" key="2">
    <source>
        <dbReference type="EMBL" id="KAL3617235.1"/>
    </source>
</evidence>
<dbReference type="InterPro" id="IPR036047">
    <property type="entry name" value="F-box-like_dom_sf"/>
</dbReference>
<organism evidence="2 3">
    <name type="scientific">Castilleja foliolosa</name>
    <dbReference type="NCBI Taxonomy" id="1961234"/>
    <lineage>
        <taxon>Eukaryota</taxon>
        <taxon>Viridiplantae</taxon>
        <taxon>Streptophyta</taxon>
        <taxon>Embryophyta</taxon>
        <taxon>Tracheophyta</taxon>
        <taxon>Spermatophyta</taxon>
        <taxon>Magnoliopsida</taxon>
        <taxon>eudicotyledons</taxon>
        <taxon>Gunneridae</taxon>
        <taxon>Pentapetalae</taxon>
        <taxon>asterids</taxon>
        <taxon>lamiids</taxon>
        <taxon>Lamiales</taxon>
        <taxon>Orobanchaceae</taxon>
        <taxon>Pedicularideae</taxon>
        <taxon>Castillejinae</taxon>
        <taxon>Castilleja</taxon>
    </lineage>
</organism>
<dbReference type="PROSITE" id="PS50181">
    <property type="entry name" value="FBOX"/>
    <property type="match status" value="1"/>
</dbReference>
<keyword evidence="3" id="KW-1185">Reference proteome</keyword>
<dbReference type="InterPro" id="IPR050796">
    <property type="entry name" value="SCF_F-box_component"/>
</dbReference>
<dbReference type="NCBIfam" id="TIGR01640">
    <property type="entry name" value="F_box_assoc_1"/>
    <property type="match status" value="1"/>
</dbReference>
<accession>A0ABD3BIF3</accession>
<dbReference type="Pfam" id="PF00646">
    <property type="entry name" value="F-box"/>
    <property type="match status" value="1"/>
</dbReference>
<dbReference type="InterPro" id="IPR013187">
    <property type="entry name" value="F-box-assoc_dom_typ3"/>
</dbReference>
<dbReference type="EMBL" id="JAVIJP010000086">
    <property type="protein sequence ID" value="KAL3617235.1"/>
    <property type="molecule type" value="Genomic_DNA"/>
</dbReference>
<name>A0ABD3BIF3_9LAMI</name>
<dbReference type="PANTHER" id="PTHR31672:SF13">
    <property type="entry name" value="F-BOX PROTEIN CPR30-LIKE"/>
    <property type="match status" value="1"/>
</dbReference>
<dbReference type="SUPFAM" id="SSF50965">
    <property type="entry name" value="Galactose oxidase, central domain"/>
    <property type="match status" value="1"/>
</dbReference>
<evidence type="ECO:0000313" key="3">
    <source>
        <dbReference type="Proteomes" id="UP001632038"/>
    </source>
</evidence>
<evidence type="ECO:0000259" key="1">
    <source>
        <dbReference type="PROSITE" id="PS50181"/>
    </source>
</evidence>
<feature type="domain" description="F-box" evidence="1">
    <location>
        <begin position="17"/>
        <end position="63"/>
    </location>
</feature>
<dbReference type="Gene3D" id="1.20.1280.50">
    <property type="match status" value="1"/>
</dbReference>
<reference evidence="3" key="1">
    <citation type="journal article" date="2024" name="IScience">
        <title>Strigolactones Initiate the Formation of Haustorium-like Structures in Castilleja.</title>
        <authorList>
            <person name="Buerger M."/>
            <person name="Peterson D."/>
            <person name="Chory J."/>
        </authorList>
    </citation>
    <scope>NUCLEOTIDE SEQUENCE [LARGE SCALE GENOMIC DNA]</scope>
</reference>
<protein>
    <recommendedName>
        <fullName evidence="1">F-box domain-containing protein</fullName>
    </recommendedName>
</protein>